<protein>
    <recommendedName>
        <fullName evidence="7">GCS light chain</fullName>
    </recommendedName>
    <alternativeName>
        <fullName evidence="5">Gamma-ECS regulatory subunit</fullName>
    </alternativeName>
    <alternativeName>
        <fullName evidence="8">Gamma-glutamylcysteine synthetase regulatory subunit</fullName>
    </alternativeName>
    <alternativeName>
        <fullName evidence="6">Glutamate--cysteine ligase modifier subunit</fullName>
    </alternativeName>
</protein>
<dbReference type="GO" id="GO:0035226">
    <property type="term" value="F:glutamate-cysteine ligase catalytic subunit binding"/>
    <property type="evidence" value="ECO:0007669"/>
    <property type="project" value="InterPro"/>
</dbReference>
<dbReference type="OrthoDB" id="5596051at2759"/>
<evidence type="ECO:0000256" key="4">
    <source>
        <dbReference type="ARBA" id="ARBA00022684"/>
    </source>
</evidence>
<keyword evidence="11" id="KW-1185">Reference proteome</keyword>
<dbReference type="GO" id="GO:0030234">
    <property type="term" value="F:enzyme regulator activity"/>
    <property type="evidence" value="ECO:0007669"/>
    <property type="project" value="TreeGrafter"/>
</dbReference>
<dbReference type="InterPro" id="IPR032963">
    <property type="entry name" value="Gclm"/>
</dbReference>
<dbReference type="SUPFAM" id="SSF51430">
    <property type="entry name" value="NAD(P)-linked oxidoreductase"/>
    <property type="match status" value="1"/>
</dbReference>
<dbReference type="Pfam" id="PF00248">
    <property type="entry name" value="Aldo_ket_red"/>
    <property type="match status" value="1"/>
</dbReference>
<evidence type="ECO:0000313" key="10">
    <source>
        <dbReference type="EMBL" id="ORY07995.1"/>
    </source>
</evidence>
<proteinExistence type="inferred from homology"/>
<dbReference type="PANTHER" id="PTHR13295">
    <property type="entry name" value="GLUTAMATE CYSTEINE LIGASE REGULATORY SUBUNIT"/>
    <property type="match status" value="1"/>
</dbReference>
<dbReference type="InParanoid" id="A0A1Y1ZDX2"/>
<dbReference type="Gene3D" id="3.20.20.100">
    <property type="entry name" value="NADP-dependent oxidoreductase domain"/>
    <property type="match status" value="1"/>
</dbReference>
<dbReference type="EMBL" id="MCFE01000004">
    <property type="protein sequence ID" value="ORY07995.1"/>
    <property type="molecule type" value="Genomic_DNA"/>
</dbReference>
<organism evidence="10 11">
    <name type="scientific">Basidiobolus meristosporus CBS 931.73</name>
    <dbReference type="NCBI Taxonomy" id="1314790"/>
    <lineage>
        <taxon>Eukaryota</taxon>
        <taxon>Fungi</taxon>
        <taxon>Fungi incertae sedis</taxon>
        <taxon>Zoopagomycota</taxon>
        <taxon>Entomophthoromycotina</taxon>
        <taxon>Basidiobolomycetes</taxon>
        <taxon>Basidiobolales</taxon>
        <taxon>Basidiobolaceae</taxon>
        <taxon>Basidiobolus</taxon>
    </lineage>
</organism>
<feature type="domain" description="NADP-dependent oxidoreductase" evidence="9">
    <location>
        <begin position="97"/>
        <end position="232"/>
    </location>
</feature>
<dbReference type="AlphaFoldDB" id="A0A1Y1ZDX2"/>
<accession>A0A1Y1ZDX2</accession>
<evidence type="ECO:0000256" key="8">
    <source>
        <dbReference type="ARBA" id="ARBA00032926"/>
    </source>
</evidence>
<dbReference type="PANTHER" id="PTHR13295:SF4">
    <property type="entry name" value="GLUTAMATE--CYSTEINE LIGASE REGULATORY SUBUNIT"/>
    <property type="match status" value="1"/>
</dbReference>
<evidence type="ECO:0000256" key="6">
    <source>
        <dbReference type="ARBA" id="ARBA00031154"/>
    </source>
</evidence>
<evidence type="ECO:0000256" key="3">
    <source>
        <dbReference type="ARBA" id="ARBA00011532"/>
    </source>
</evidence>
<comment type="similarity">
    <text evidence="2">Belongs to the aldo/keto reductase family. Glutamate--cysteine ligase light chain subfamily.</text>
</comment>
<evidence type="ECO:0000313" key="11">
    <source>
        <dbReference type="Proteomes" id="UP000193498"/>
    </source>
</evidence>
<reference evidence="10 11" key="1">
    <citation type="submission" date="2016-07" db="EMBL/GenBank/DDBJ databases">
        <title>Pervasive Adenine N6-methylation of Active Genes in Fungi.</title>
        <authorList>
            <consortium name="DOE Joint Genome Institute"/>
            <person name="Mondo S.J."/>
            <person name="Dannebaum R.O."/>
            <person name="Kuo R.C."/>
            <person name="Labutti K."/>
            <person name="Haridas S."/>
            <person name="Kuo A."/>
            <person name="Salamov A."/>
            <person name="Ahrendt S.R."/>
            <person name="Lipzen A."/>
            <person name="Sullivan W."/>
            <person name="Andreopoulos W.B."/>
            <person name="Clum A."/>
            <person name="Lindquist E."/>
            <person name="Daum C."/>
            <person name="Ramamoorthy G.K."/>
            <person name="Gryganskyi A."/>
            <person name="Culley D."/>
            <person name="Magnuson J.K."/>
            <person name="James T.Y."/>
            <person name="O'Malley M.A."/>
            <person name="Stajich J.E."/>
            <person name="Spatafora J.W."/>
            <person name="Visel A."/>
            <person name="Grigoriev I.V."/>
        </authorList>
    </citation>
    <scope>NUCLEOTIDE SEQUENCE [LARGE SCALE GENOMIC DNA]</scope>
    <source>
        <strain evidence="10 11">CBS 931.73</strain>
    </source>
</reference>
<comment type="pathway">
    <text evidence="1">Sulfur metabolism; glutathione biosynthesis; glutathione from L-cysteine and L-glutamate: step 1/2.</text>
</comment>
<dbReference type="InterPro" id="IPR036812">
    <property type="entry name" value="NAD(P)_OxRdtase_dom_sf"/>
</dbReference>
<dbReference type="FunCoup" id="A0A1Y1ZDX2">
    <property type="interactions" value="223"/>
</dbReference>
<comment type="caution">
    <text evidence="10">The sequence shown here is derived from an EMBL/GenBank/DDBJ whole genome shotgun (WGS) entry which is preliminary data.</text>
</comment>
<dbReference type="Proteomes" id="UP000193498">
    <property type="component" value="Unassembled WGS sequence"/>
</dbReference>
<evidence type="ECO:0000259" key="9">
    <source>
        <dbReference type="Pfam" id="PF00248"/>
    </source>
</evidence>
<dbReference type="UniPathway" id="UPA00142">
    <property type="reaction ID" value="UER00209"/>
</dbReference>
<sequence length="294" mass="32950">MLTTASLSHANTRTARTKAVPACHIKKCLVYSGNLMKAGASGIRNSALRKSQEELISSLDDALQAFLQKQGSCFYVPENDYLEIPDTRHKDQFDQEDLEDLDVSVKLFYLPDSTSTSHFPASYVTESLENIKRHLGVNHIQDFVLAFPGYKFQEDSEEDINDVIPAWNEIEHFHAEGAIKQLGVSEFSIEKLDRLSKRVQVVPQINHIDVLPCFDIPVDMAAYAKANSIKLLTHQDSSNILPAEIFNALLTKHGLVSSVEQAELIPRWVLKYTSVIRSRGIIASKGYIVSASRY</sequence>
<evidence type="ECO:0000256" key="2">
    <source>
        <dbReference type="ARBA" id="ARBA00008612"/>
    </source>
</evidence>
<evidence type="ECO:0000256" key="5">
    <source>
        <dbReference type="ARBA" id="ARBA00030406"/>
    </source>
</evidence>
<comment type="subunit">
    <text evidence="3">Heterodimer of a catalytic heavy chain and a regulatory light chain.</text>
</comment>
<evidence type="ECO:0000256" key="7">
    <source>
        <dbReference type="ARBA" id="ARBA00031732"/>
    </source>
</evidence>
<evidence type="ECO:0000256" key="1">
    <source>
        <dbReference type="ARBA" id="ARBA00005006"/>
    </source>
</evidence>
<keyword evidence="4" id="KW-0317">Glutathione biosynthesis</keyword>
<dbReference type="GO" id="GO:0006750">
    <property type="term" value="P:glutathione biosynthetic process"/>
    <property type="evidence" value="ECO:0007669"/>
    <property type="project" value="UniProtKB-UniPathway"/>
</dbReference>
<name>A0A1Y1ZDX2_9FUNG</name>
<gene>
    <name evidence="10" type="ORF">K493DRAFT_295230</name>
</gene>
<dbReference type="STRING" id="1314790.A0A1Y1ZDX2"/>
<dbReference type="InterPro" id="IPR023210">
    <property type="entry name" value="NADP_OxRdtase_dom"/>
</dbReference>
<dbReference type="GO" id="GO:0017109">
    <property type="term" value="C:glutamate-cysteine ligase complex"/>
    <property type="evidence" value="ECO:0007669"/>
    <property type="project" value="TreeGrafter"/>
</dbReference>